<evidence type="ECO:0000256" key="1">
    <source>
        <dbReference type="ARBA" id="ARBA00007374"/>
    </source>
</evidence>
<dbReference type="WBParaSite" id="SBAD_0000887601-mRNA-1">
    <property type="protein sequence ID" value="SBAD_0000887601-mRNA-1"/>
    <property type="gene ID" value="SBAD_0000887601"/>
</dbReference>
<evidence type="ECO:0000313" key="6">
    <source>
        <dbReference type="Proteomes" id="UP000270296"/>
    </source>
</evidence>
<gene>
    <name evidence="5" type="ORF">SBAD_LOCUS8565</name>
</gene>
<dbReference type="PANTHER" id="PTHR12400:SF26">
    <property type="entry name" value="KINASE"/>
    <property type="match status" value="1"/>
</dbReference>
<dbReference type="GO" id="GO:0005737">
    <property type="term" value="C:cytoplasm"/>
    <property type="evidence" value="ECO:0007669"/>
    <property type="project" value="TreeGrafter"/>
</dbReference>
<dbReference type="Gene3D" id="3.30.470.160">
    <property type="entry name" value="Inositol polyphosphate kinase"/>
    <property type="match status" value="1"/>
</dbReference>
<dbReference type="Pfam" id="PF03770">
    <property type="entry name" value="IPK"/>
    <property type="match status" value="1"/>
</dbReference>
<dbReference type="PANTHER" id="PTHR12400">
    <property type="entry name" value="INOSITOL POLYPHOSPHATE KINASE"/>
    <property type="match status" value="1"/>
</dbReference>
<dbReference type="InterPro" id="IPR038286">
    <property type="entry name" value="IPK_sf"/>
</dbReference>
<reference evidence="7" key="1">
    <citation type="submission" date="2016-06" db="UniProtKB">
        <authorList>
            <consortium name="WormBaseParasite"/>
        </authorList>
    </citation>
    <scope>IDENTIFICATION</scope>
</reference>
<keyword evidence="6" id="KW-1185">Reference proteome</keyword>
<reference evidence="5 6" key="2">
    <citation type="submission" date="2018-11" db="EMBL/GenBank/DDBJ databases">
        <authorList>
            <consortium name="Pathogen Informatics"/>
        </authorList>
    </citation>
    <scope>NUCLEOTIDE SEQUENCE [LARGE SCALE GENOMIC DNA]</scope>
</reference>
<proteinExistence type="inferred from homology"/>
<keyword evidence="3 4" id="KW-0418">Kinase</keyword>
<sequence length="143" mass="16689">MGGTIVPASDRTLWKKRSGNDNETNIYLQISKDILCSFTPKFYREVEYKGEVFIEIEDLTQRFSNPAIMDIKMGTRTFLESEVTNPMKRHDLYKKMISLDPEEPTVEEKAEESITKLRYMQFRENESSTAMYGFRIDAVKVIP</sequence>
<evidence type="ECO:0000313" key="7">
    <source>
        <dbReference type="WBParaSite" id="SBAD_0000887601-mRNA-1"/>
    </source>
</evidence>
<dbReference type="GO" id="GO:0005634">
    <property type="term" value="C:nucleus"/>
    <property type="evidence" value="ECO:0007669"/>
    <property type="project" value="TreeGrafter"/>
</dbReference>
<protein>
    <recommendedName>
        <fullName evidence="4">Kinase</fullName>
        <ecNumber evidence="4">2.7.-.-</ecNumber>
    </recommendedName>
</protein>
<evidence type="ECO:0000256" key="2">
    <source>
        <dbReference type="ARBA" id="ARBA00022679"/>
    </source>
</evidence>
<name>A0A183IY67_9BILA</name>
<keyword evidence="2 4" id="KW-0808">Transferase</keyword>
<dbReference type="EMBL" id="UZAM01011738">
    <property type="protein sequence ID" value="VDP17959.1"/>
    <property type="molecule type" value="Genomic_DNA"/>
</dbReference>
<dbReference type="InterPro" id="IPR005522">
    <property type="entry name" value="IPK"/>
</dbReference>
<evidence type="ECO:0000313" key="5">
    <source>
        <dbReference type="EMBL" id="VDP17959.1"/>
    </source>
</evidence>
<comment type="similarity">
    <text evidence="1 4">Belongs to the inositol phosphokinase (IPK) family.</text>
</comment>
<dbReference type="Proteomes" id="UP000270296">
    <property type="component" value="Unassembled WGS sequence"/>
</dbReference>
<dbReference type="GO" id="GO:0032958">
    <property type="term" value="P:inositol phosphate biosynthetic process"/>
    <property type="evidence" value="ECO:0007669"/>
    <property type="project" value="InterPro"/>
</dbReference>
<organism evidence="7">
    <name type="scientific">Soboliphyme baturini</name>
    <dbReference type="NCBI Taxonomy" id="241478"/>
    <lineage>
        <taxon>Eukaryota</taxon>
        <taxon>Metazoa</taxon>
        <taxon>Ecdysozoa</taxon>
        <taxon>Nematoda</taxon>
        <taxon>Enoplea</taxon>
        <taxon>Dorylaimia</taxon>
        <taxon>Dioctophymatida</taxon>
        <taxon>Dioctophymatoidea</taxon>
        <taxon>Soboliphymatidae</taxon>
        <taxon>Soboliphyme</taxon>
    </lineage>
</organism>
<dbReference type="SUPFAM" id="SSF56104">
    <property type="entry name" value="SAICAR synthase-like"/>
    <property type="match status" value="1"/>
</dbReference>
<dbReference type="OrthoDB" id="338650at2759"/>
<accession>A0A183IY67</accession>
<dbReference type="GO" id="GO:0000828">
    <property type="term" value="F:inositol hexakisphosphate kinase activity"/>
    <property type="evidence" value="ECO:0007669"/>
    <property type="project" value="TreeGrafter"/>
</dbReference>
<evidence type="ECO:0000256" key="4">
    <source>
        <dbReference type="RuleBase" id="RU363090"/>
    </source>
</evidence>
<evidence type="ECO:0000256" key="3">
    <source>
        <dbReference type="ARBA" id="ARBA00022777"/>
    </source>
</evidence>
<dbReference type="EC" id="2.7.-.-" evidence="4"/>
<dbReference type="GO" id="GO:0046854">
    <property type="term" value="P:phosphatidylinositol phosphate biosynthetic process"/>
    <property type="evidence" value="ECO:0007669"/>
    <property type="project" value="TreeGrafter"/>
</dbReference>
<dbReference type="AlphaFoldDB" id="A0A183IY67"/>